<dbReference type="PROSITE" id="PS51486">
    <property type="entry name" value="REKLES"/>
    <property type="match status" value="1"/>
</dbReference>
<dbReference type="Proteomes" id="UP000595437">
    <property type="component" value="Chromosome 9"/>
</dbReference>
<feature type="region of interest" description="Disordered" evidence="1">
    <location>
        <begin position="21"/>
        <end position="52"/>
    </location>
</feature>
<evidence type="ECO:0000259" key="2">
    <source>
        <dbReference type="PROSITE" id="PS51486"/>
    </source>
</evidence>
<evidence type="ECO:0000256" key="1">
    <source>
        <dbReference type="SAM" id="MobiDB-lite"/>
    </source>
</evidence>
<evidence type="ECO:0000313" key="3">
    <source>
        <dbReference type="EMBL" id="QQP40400.1"/>
    </source>
</evidence>
<protein>
    <recommendedName>
        <fullName evidence="2">REKLES domain-containing protein</fullName>
    </recommendedName>
</protein>
<organism evidence="3 4">
    <name type="scientific">Caligus rogercresseyi</name>
    <name type="common">Sea louse</name>
    <dbReference type="NCBI Taxonomy" id="217165"/>
    <lineage>
        <taxon>Eukaryota</taxon>
        <taxon>Metazoa</taxon>
        <taxon>Ecdysozoa</taxon>
        <taxon>Arthropoda</taxon>
        <taxon>Crustacea</taxon>
        <taxon>Multicrustacea</taxon>
        <taxon>Hexanauplia</taxon>
        <taxon>Copepoda</taxon>
        <taxon>Siphonostomatoida</taxon>
        <taxon>Caligidae</taxon>
        <taxon>Caligus</taxon>
    </lineage>
</organism>
<feature type="domain" description="REKLES" evidence="2">
    <location>
        <begin position="1"/>
        <end position="25"/>
    </location>
</feature>
<proteinExistence type="predicted"/>
<gene>
    <name evidence="3" type="ORF">FKW44_014421</name>
</gene>
<dbReference type="EMBL" id="CP045898">
    <property type="protein sequence ID" value="QQP40400.1"/>
    <property type="molecule type" value="Genomic_DNA"/>
</dbReference>
<name>A0A7T8GYV6_CALRO</name>
<dbReference type="InterPro" id="IPR023334">
    <property type="entry name" value="REKLES_domain"/>
</dbReference>
<reference evidence="4" key="1">
    <citation type="submission" date="2021-01" db="EMBL/GenBank/DDBJ databases">
        <title>Caligus Genome Assembly.</title>
        <authorList>
            <person name="Gallardo-Escarate C."/>
        </authorList>
    </citation>
    <scope>NUCLEOTIDE SEQUENCE [LARGE SCALE GENOMIC DNA]</scope>
</reference>
<keyword evidence="4" id="KW-1185">Reference proteome</keyword>
<accession>A0A7T8GYV6</accession>
<evidence type="ECO:0000313" key="4">
    <source>
        <dbReference type="Proteomes" id="UP000595437"/>
    </source>
</evidence>
<sequence>SSLVVSMEINGISYQGVLFAQIPPPLSTTPPSSQKTHEEPSDDAATNESMSS</sequence>
<feature type="non-terminal residue" evidence="3">
    <location>
        <position position="1"/>
    </location>
</feature>
<dbReference type="AlphaFoldDB" id="A0A7T8GYV6"/>